<gene>
    <name evidence="8" type="ORF">KQI42_10575</name>
</gene>
<keyword evidence="4 6" id="KW-1133">Transmembrane helix</keyword>
<comment type="subcellular location">
    <subcellularLocation>
        <location evidence="1">Cell membrane</location>
        <topology evidence="1">Single-pass membrane protein</topology>
    </subcellularLocation>
</comment>
<keyword evidence="3 6" id="KW-0812">Transmembrane</keyword>
<feature type="transmembrane region" description="Helical" evidence="6">
    <location>
        <begin position="34"/>
        <end position="59"/>
    </location>
</feature>
<dbReference type="PANTHER" id="PTHR33885:SF3">
    <property type="entry name" value="PHAGE SHOCK PROTEIN C"/>
    <property type="match status" value="1"/>
</dbReference>
<dbReference type="InterPro" id="IPR052027">
    <property type="entry name" value="PspC"/>
</dbReference>
<keyword evidence="5 6" id="KW-0472">Membrane</keyword>
<dbReference type="EMBL" id="JAHLPM010000008">
    <property type="protein sequence ID" value="MBU5438456.1"/>
    <property type="molecule type" value="Genomic_DNA"/>
</dbReference>
<protein>
    <submittedName>
        <fullName evidence="8">PspC domain-containing protein</fullName>
    </submittedName>
</protein>
<evidence type="ECO:0000313" key="9">
    <source>
        <dbReference type="Proteomes" id="UP000749471"/>
    </source>
</evidence>
<proteinExistence type="predicted"/>
<feature type="domain" description="Phage shock protein PspC N-terminal" evidence="7">
    <location>
        <begin position="3"/>
        <end position="61"/>
    </location>
</feature>
<dbReference type="Pfam" id="PF04024">
    <property type="entry name" value="PspC"/>
    <property type="match status" value="1"/>
</dbReference>
<evidence type="ECO:0000256" key="3">
    <source>
        <dbReference type="ARBA" id="ARBA00022692"/>
    </source>
</evidence>
<accession>A0ABS6E7D3</accession>
<dbReference type="Proteomes" id="UP000749471">
    <property type="component" value="Unassembled WGS sequence"/>
</dbReference>
<evidence type="ECO:0000313" key="8">
    <source>
        <dbReference type="EMBL" id="MBU5438456.1"/>
    </source>
</evidence>
<reference evidence="8 9" key="1">
    <citation type="submission" date="2021-06" db="EMBL/GenBank/DDBJ databases">
        <authorList>
            <person name="Sun Q."/>
            <person name="Li D."/>
        </authorList>
    </citation>
    <scope>NUCLEOTIDE SEQUENCE [LARGE SCALE GENOMIC DNA]</scope>
    <source>
        <strain evidence="8 9">MSJ-40</strain>
    </source>
</reference>
<keyword evidence="9" id="KW-1185">Reference proteome</keyword>
<evidence type="ECO:0000259" key="7">
    <source>
        <dbReference type="Pfam" id="PF04024"/>
    </source>
</evidence>
<evidence type="ECO:0000256" key="1">
    <source>
        <dbReference type="ARBA" id="ARBA00004162"/>
    </source>
</evidence>
<evidence type="ECO:0000256" key="6">
    <source>
        <dbReference type="SAM" id="Phobius"/>
    </source>
</evidence>
<evidence type="ECO:0000256" key="5">
    <source>
        <dbReference type="ARBA" id="ARBA00023136"/>
    </source>
</evidence>
<name>A0ABS6E7D3_9FIRM</name>
<evidence type="ECO:0000256" key="2">
    <source>
        <dbReference type="ARBA" id="ARBA00022475"/>
    </source>
</evidence>
<organism evidence="8 9">
    <name type="scientific">Tissierella simiarum</name>
    <dbReference type="NCBI Taxonomy" id="2841534"/>
    <lineage>
        <taxon>Bacteria</taxon>
        <taxon>Bacillati</taxon>
        <taxon>Bacillota</taxon>
        <taxon>Tissierellia</taxon>
        <taxon>Tissierellales</taxon>
        <taxon>Tissierellaceae</taxon>
        <taxon>Tissierella</taxon>
    </lineage>
</organism>
<dbReference type="InterPro" id="IPR007168">
    <property type="entry name" value="Phageshock_PspC_N"/>
</dbReference>
<evidence type="ECO:0000256" key="4">
    <source>
        <dbReference type="ARBA" id="ARBA00022989"/>
    </source>
</evidence>
<sequence length="63" mass="6862">MTKQLFLSQTDKKICGVCGGIGEYCNVDPTVIRLAWVLLSVFTVMIGGVLAYLLACIIIPERS</sequence>
<dbReference type="RefSeq" id="WP_216519582.1">
    <property type="nucleotide sequence ID" value="NZ_JAHLPM010000008.1"/>
</dbReference>
<dbReference type="PANTHER" id="PTHR33885">
    <property type="entry name" value="PHAGE SHOCK PROTEIN C"/>
    <property type="match status" value="1"/>
</dbReference>
<comment type="caution">
    <text evidence="8">The sequence shown here is derived from an EMBL/GenBank/DDBJ whole genome shotgun (WGS) entry which is preliminary data.</text>
</comment>
<keyword evidence="2" id="KW-1003">Cell membrane</keyword>